<evidence type="ECO:0000256" key="1">
    <source>
        <dbReference type="ARBA" id="ARBA00004141"/>
    </source>
</evidence>
<dbReference type="EMBL" id="JARAKH010000025">
    <property type="protein sequence ID" value="KAK8390512.1"/>
    <property type="molecule type" value="Genomic_DNA"/>
</dbReference>
<comment type="subcellular location">
    <subcellularLocation>
        <location evidence="1">Membrane</location>
        <topology evidence="1">Multi-pass membrane protein</topology>
    </subcellularLocation>
</comment>
<gene>
    <name evidence="9" type="ORF">O3P69_010298</name>
</gene>
<organism evidence="9 10">
    <name type="scientific">Scylla paramamosain</name>
    <name type="common">Mud crab</name>
    <dbReference type="NCBI Taxonomy" id="85552"/>
    <lineage>
        <taxon>Eukaryota</taxon>
        <taxon>Metazoa</taxon>
        <taxon>Ecdysozoa</taxon>
        <taxon>Arthropoda</taxon>
        <taxon>Crustacea</taxon>
        <taxon>Multicrustacea</taxon>
        <taxon>Malacostraca</taxon>
        <taxon>Eumalacostraca</taxon>
        <taxon>Eucarida</taxon>
        <taxon>Decapoda</taxon>
        <taxon>Pleocyemata</taxon>
        <taxon>Brachyura</taxon>
        <taxon>Eubrachyura</taxon>
        <taxon>Portunoidea</taxon>
        <taxon>Portunidae</taxon>
        <taxon>Portuninae</taxon>
        <taxon>Scylla</taxon>
    </lineage>
</organism>
<evidence type="ECO:0000256" key="7">
    <source>
        <dbReference type="SAM" id="Phobius"/>
    </source>
</evidence>
<keyword evidence="5 7" id="KW-0472">Membrane</keyword>
<evidence type="ECO:0000256" key="5">
    <source>
        <dbReference type="ARBA" id="ARBA00023136"/>
    </source>
</evidence>
<name>A0AAW0TWD9_SCYPA</name>
<feature type="transmembrane region" description="Helical" evidence="7">
    <location>
        <begin position="12"/>
        <end position="31"/>
    </location>
</feature>
<proteinExistence type="inferred from homology"/>
<comment type="similarity">
    <text evidence="2">Belongs to the major facilitator superfamily. MFSD6 family.</text>
</comment>
<feature type="transmembrane region" description="Helical" evidence="7">
    <location>
        <begin position="175"/>
        <end position="195"/>
    </location>
</feature>
<feature type="transmembrane region" description="Helical" evidence="7">
    <location>
        <begin position="72"/>
        <end position="91"/>
    </location>
</feature>
<dbReference type="InterPro" id="IPR051717">
    <property type="entry name" value="MFS_MFSD6"/>
</dbReference>
<dbReference type="PANTHER" id="PTHR16172:SF37">
    <property type="entry name" value="RE36877P"/>
    <property type="match status" value="1"/>
</dbReference>
<dbReference type="PANTHER" id="PTHR16172">
    <property type="entry name" value="MAJOR FACILITATOR SUPERFAMILY DOMAIN-CONTAINING PROTEIN 6-LIKE"/>
    <property type="match status" value="1"/>
</dbReference>
<feature type="transmembrane region" description="Helical" evidence="7">
    <location>
        <begin position="289"/>
        <end position="315"/>
    </location>
</feature>
<keyword evidence="10" id="KW-1185">Reference proteome</keyword>
<dbReference type="GO" id="GO:0016020">
    <property type="term" value="C:membrane"/>
    <property type="evidence" value="ECO:0007669"/>
    <property type="project" value="UniProtKB-SubCell"/>
</dbReference>
<accession>A0AAW0TWD9</accession>
<evidence type="ECO:0000256" key="6">
    <source>
        <dbReference type="SAM" id="MobiDB-lite"/>
    </source>
</evidence>
<feature type="transmembrane region" description="Helical" evidence="7">
    <location>
        <begin position="248"/>
        <end position="268"/>
    </location>
</feature>
<evidence type="ECO:0000256" key="2">
    <source>
        <dbReference type="ARBA" id="ARBA00005241"/>
    </source>
</evidence>
<dbReference type="AlphaFoldDB" id="A0AAW0TWD9"/>
<feature type="domain" description="Major facilitator superfamily associated" evidence="8">
    <location>
        <begin position="9"/>
        <end position="366"/>
    </location>
</feature>
<protein>
    <recommendedName>
        <fullName evidence="8">Major facilitator superfamily associated domain-containing protein</fullName>
    </recommendedName>
</protein>
<keyword evidence="4 7" id="KW-1133">Transmembrane helix</keyword>
<keyword evidence="3 7" id="KW-0812">Transmembrane</keyword>
<feature type="region of interest" description="Disordered" evidence="6">
    <location>
        <begin position="132"/>
        <end position="160"/>
    </location>
</feature>
<evidence type="ECO:0000256" key="4">
    <source>
        <dbReference type="ARBA" id="ARBA00022989"/>
    </source>
</evidence>
<dbReference type="Pfam" id="PF12832">
    <property type="entry name" value="MFS_1_like"/>
    <property type="match status" value="1"/>
</dbReference>
<evidence type="ECO:0000313" key="10">
    <source>
        <dbReference type="Proteomes" id="UP001487740"/>
    </source>
</evidence>
<evidence type="ECO:0000259" key="8">
    <source>
        <dbReference type="Pfam" id="PF12832"/>
    </source>
</evidence>
<feature type="transmembrane region" description="Helical" evidence="7">
    <location>
        <begin position="43"/>
        <end position="60"/>
    </location>
</feature>
<feature type="compositionally biased region" description="Low complexity" evidence="6">
    <location>
        <begin position="151"/>
        <end position="160"/>
    </location>
</feature>
<feature type="transmembrane region" description="Helical" evidence="7">
    <location>
        <begin position="216"/>
        <end position="236"/>
    </location>
</feature>
<dbReference type="InterPro" id="IPR036259">
    <property type="entry name" value="MFS_trans_sf"/>
</dbReference>
<reference evidence="9 10" key="1">
    <citation type="submission" date="2023-03" db="EMBL/GenBank/DDBJ databases">
        <title>High-quality genome of Scylla paramamosain provides insights in environmental adaptation.</title>
        <authorList>
            <person name="Zhang L."/>
        </authorList>
    </citation>
    <scope>NUCLEOTIDE SEQUENCE [LARGE SCALE GENOMIC DNA]</scope>
    <source>
        <strain evidence="9">LZ_2023a</strain>
        <tissue evidence="9">Muscle</tissue>
    </source>
</reference>
<feature type="transmembrane region" description="Helical" evidence="7">
    <location>
        <begin position="327"/>
        <end position="348"/>
    </location>
</feature>
<dbReference type="Proteomes" id="UP001487740">
    <property type="component" value="Unassembled WGS sequence"/>
</dbReference>
<dbReference type="InterPro" id="IPR024989">
    <property type="entry name" value="MFS_assoc_dom"/>
</dbReference>
<dbReference type="Gene3D" id="1.20.1250.20">
    <property type="entry name" value="MFS general substrate transporter like domains"/>
    <property type="match status" value="3"/>
</dbReference>
<sequence length="387" mass="41910">MGIDRRMLPMKIHYFLRFMGTGPLTVILPVITKQMGVPPDVVGVIWTVLPFISLLTKTTAGAVADITRSHRAVFLLGIVFMVTPLTALYWVPDIPSSSSSSPTYNNLSSNASTLPPASASFLTSVSSLSTSPVEVDEGGGLFPSTEDSSDVTPTVTTPTVPQKGRGAELLESYEFWLLFLCLLVQYCGHTTVITMQETVCFQLLGEERHKYGQQRVWGTVGVGLSAIVSGALVDLYSKGIGQKDYLPAHIITAVFLVADLFVVAFLKFPHPERKISSSTLQGALWRPHVILVLVTTGVVGVVSGVLWTFEFLLVVEVAGKGFVHQKLLLGLLMGVQCFLAEAPFFVLAGRIIQRLGHANALFVSLLGIHAPPHPLLRRHQPLALLAD</sequence>
<comment type="caution">
    <text evidence="9">The sequence shown here is derived from an EMBL/GenBank/DDBJ whole genome shotgun (WGS) entry which is preliminary data.</text>
</comment>
<dbReference type="SUPFAM" id="SSF103473">
    <property type="entry name" value="MFS general substrate transporter"/>
    <property type="match status" value="1"/>
</dbReference>
<evidence type="ECO:0000313" key="9">
    <source>
        <dbReference type="EMBL" id="KAK8390512.1"/>
    </source>
</evidence>
<evidence type="ECO:0000256" key="3">
    <source>
        <dbReference type="ARBA" id="ARBA00022692"/>
    </source>
</evidence>